<comment type="similarity">
    <text evidence="1">Belongs to the helicase family.</text>
</comment>
<comment type="catalytic activity">
    <reaction evidence="1">
        <text>ATP + H2O = ADP + phosphate + H(+)</text>
        <dbReference type="Rhea" id="RHEA:13065"/>
        <dbReference type="ChEBI" id="CHEBI:15377"/>
        <dbReference type="ChEBI" id="CHEBI:15378"/>
        <dbReference type="ChEBI" id="CHEBI:30616"/>
        <dbReference type="ChEBI" id="CHEBI:43474"/>
        <dbReference type="ChEBI" id="CHEBI:456216"/>
        <dbReference type="EC" id="5.6.2.3"/>
    </reaction>
</comment>
<dbReference type="AlphaFoldDB" id="K7MMQ8"/>
<dbReference type="InterPro" id="IPR027417">
    <property type="entry name" value="P-loop_NTPase"/>
</dbReference>
<organism evidence="5">
    <name type="scientific">Glycine max</name>
    <name type="common">Soybean</name>
    <name type="synonym">Glycine hispida</name>
    <dbReference type="NCBI Taxonomy" id="3847"/>
    <lineage>
        <taxon>Eukaryota</taxon>
        <taxon>Viridiplantae</taxon>
        <taxon>Streptophyta</taxon>
        <taxon>Embryophyta</taxon>
        <taxon>Tracheophyta</taxon>
        <taxon>Spermatophyta</taxon>
        <taxon>Magnoliopsida</taxon>
        <taxon>eudicotyledons</taxon>
        <taxon>Gunneridae</taxon>
        <taxon>Pentapetalae</taxon>
        <taxon>rosids</taxon>
        <taxon>fabids</taxon>
        <taxon>Fabales</taxon>
        <taxon>Fabaceae</taxon>
        <taxon>Papilionoideae</taxon>
        <taxon>50 kb inversion clade</taxon>
        <taxon>NPAAA clade</taxon>
        <taxon>indigoferoid/millettioid clade</taxon>
        <taxon>Phaseoleae</taxon>
        <taxon>Glycine</taxon>
        <taxon>Glycine subgen. Soja</taxon>
    </lineage>
</organism>
<dbReference type="GO" id="GO:0043139">
    <property type="term" value="F:5'-3' DNA helicase activity"/>
    <property type="evidence" value="ECO:0007669"/>
    <property type="project" value="UniProtKB-EC"/>
</dbReference>
<feature type="transmembrane region" description="Helical" evidence="2">
    <location>
        <begin position="118"/>
        <end position="138"/>
    </location>
</feature>
<evidence type="ECO:0000256" key="1">
    <source>
        <dbReference type="RuleBase" id="RU363044"/>
    </source>
</evidence>
<keyword evidence="1" id="KW-0378">Hydrolase</keyword>
<name>K7MMQ8_SOYBN</name>
<dbReference type="EnsemblPlants" id="KRH04953">
    <property type="protein sequence ID" value="KRH04953"/>
    <property type="gene ID" value="GLYMA_17G198100"/>
</dbReference>
<dbReference type="SMR" id="K7MMQ8"/>
<evidence type="ECO:0000313" key="6">
    <source>
        <dbReference type="Proteomes" id="UP000008827"/>
    </source>
</evidence>
<keyword evidence="1" id="KW-0547">Nucleotide-binding</keyword>
<reference evidence="4 5" key="1">
    <citation type="journal article" date="2010" name="Nature">
        <title>Genome sequence of the palaeopolyploid soybean.</title>
        <authorList>
            <person name="Schmutz J."/>
            <person name="Cannon S.B."/>
            <person name="Schlueter J."/>
            <person name="Ma J."/>
            <person name="Mitros T."/>
            <person name="Nelson W."/>
            <person name="Hyten D.L."/>
            <person name="Song Q."/>
            <person name="Thelen J.J."/>
            <person name="Cheng J."/>
            <person name="Xu D."/>
            <person name="Hellsten U."/>
            <person name="May G.D."/>
            <person name="Yu Y."/>
            <person name="Sakurai T."/>
            <person name="Umezawa T."/>
            <person name="Bhattacharyya M.K."/>
            <person name="Sandhu D."/>
            <person name="Valliyodan B."/>
            <person name="Lindquist E."/>
            <person name="Peto M."/>
            <person name="Grant D."/>
            <person name="Shu S."/>
            <person name="Goodstein D."/>
            <person name="Barry K."/>
            <person name="Futrell-Griggs M."/>
            <person name="Abernathy B."/>
            <person name="Du J."/>
            <person name="Tian Z."/>
            <person name="Zhu L."/>
            <person name="Gill N."/>
            <person name="Joshi T."/>
            <person name="Libault M."/>
            <person name="Sethuraman A."/>
            <person name="Zhang X.-C."/>
            <person name="Shinozaki K."/>
            <person name="Nguyen H.T."/>
            <person name="Wing R.A."/>
            <person name="Cregan P."/>
            <person name="Specht J."/>
            <person name="Grimwood J."/>
            <person name="Rokhsar D."/>
            <person name="Stacey G."/>
            <person name="Shoemaker R.C."/>
            <person name="Jackson S.A."/>
        </authorList>
    </citation>
    <scope>NUCLEOTIDE SEQUENCE [LARGE SCALE GENOMIC DNA]</scope>
    <source>
        <strain evidence="5">cv. Williams 82</strain>
        <tissue evidence="4">Callus</tissue>
    </source>
</reference>
<protein>
    <recommendedName>
        <fullName evidence="1">ATP-dependent DNA helicase</fullName>
        <ecNumber evidence="1">5.6.2.3</ecNumber>
    </recommendedName>
</protein>
<evidence type="ECO:0000313" key="5">
    <source>
        <dbReference type="EnsemblPlants" id="KRH04953"/>
    </source>
</evidence>
<dbReference type="EMBL" id="CM000850">
    <property type="protein sequence ID" value="KRH04953.1"/>
    <property type="molecule type" value="Genomic_DNA"/>
</dbReference>
<dbReference type="GO" id="GO:0000723">
    <property type="term" value="P:telomere maintenance"/>
    <property type="evidence" value="ECO:0007669"/>
    <property type="project" value="InterPro"/>
</dbReference>
<dbReference type="GO" id="GO:0006310">
    <property type="term" value="P:DNA recombination"/>
    <property type="evidence" value="ECO:0007669"/>
    <property type="project" value="UniProtKB-KW"/>
</dbReference>
<keyword evidence="1" id="KW-0234">DNA repair</keyword>
<dbReference type="Gramene" id="KRH04953">
    <property type="protein sequence ID" value="KRH04953"/>
    <property type="gene ID" value="GLYMA_17G198100"/>
</dbReference>
<gene>
    <name evidence="4" type="ORF">GLYMA_17G198100</name>
</gene>
<dbReference type="InterPro" id="IPR010285">
    <property type="entry name" value="DNA_helicase_pif1-like_DEAD"/>
</dbReference>
<evidence type="ECO:0000259" key="3">
    <source>
        <dbReference type="Pfam" id="PF05970"/>
    </source>
</evidence>
<proteinExistence type="inferred from homology"/>
<evidence type="ECO:0000256" key="2">
    <source>
        <dbReference type="SAM" id="Phobius"/>
    </source>
</evidence>
<dbReference type="Gene3D" id="3.40.50.300">
    <property type="entry name" value="P-loop containing nucleotide triphosphate hydrolases"/>
    <property type="match status" value="1"/>
</dbReference>
<dbReference type="Pfam" id="PF05970">
    <property type="entry name" value="PIF1"/>
    <property type="match status" value="1"/>
</dbReference>
<keyword evidence="6" id="KW-1185">Reference proteome</keyword>
<dbReference type="HOGENOM" id="CLU_001324_14_3_1"/>
<keyword evidence="1" id="KW-0067">ATP-binding</keyword>
<evidence type="ECO:0000313" key="4">
    <source>
        <dbReference type="EMBL" id="KRH04953.1"/>
    </source>
</evidence>
<keyword evidence="2" id="KW-0812">Transmembrane</keyword>
<keyword evidence="1" id="KW-0347">Helicase</keyword>
<keyword evidence="2" id="KW-0472">Membrane</keyword>
<dbReference type="eggNOG" id="KOG0987">
    <property type="taxonomic scope" value="Eukaryota"/>
</dbReference>
<dbReference type="GO" id="GO:0016787">
    <property type="term" value="F:hydrolase activity"/>
    <property type="evidence" value="ECO:0007669"/>
    <property type="project" value="UniProtKB-KW"/>
</dbReference>
<dbReference type="PANTHER" id="PTHR10492">
    <property type="match status" value="1"/>
</dbReference>
<dbReference type="PANTHER" id="PTHR10492:SF101">
    <property type="entry name" value="ATP-DEPENDENT DNA HELICASE"/>
    <property type="match status" value="1"/>
</dbReference>
<keyword evidence="1" id="KW-0233">DNA recombination</keyword>
<dbReference type="GO" id="GO:0006281">
    <property type="term" value="P:DNA repair"/>
    <property type="evidence" value="ECO:0007669"/>
    <property type="project" value="UniProtKB-KW"/>
</dbReference>
<dbReference type="EC" id="5.6.2.3" evidence="1"/>
<dbReference type="GO" id="GO:0005524">
    <property type="term" value="F:ATP binding"/>
    <property type="evidence" value="ECO:0007669"/>
    <property type="project" value="UniProtKB-KW"/>
</dbReference>
<keyword evidence="2" id="KW-1133">Transmembrane helix</keyword>
<reference evidence="5" key="2">
    <citation type="submission" date="2018-02" db="UniProtKB">
        <authorList>
            <consortium name="EnsemblPlants"/>
        </authorList>
    </citation>
    <scope>IDENTIFICATION</scope>
    <source>
        <strain evidence="5">Williams 82</strain>
    </source>
</reference>
<dbReference type="Proteomes" id="UP000008827">
    <property type="component" value="Chromosome 17"/>
</dbReference>
<accession>K7MMQ8</accession>
<dbReference type="PaxDb" id="3847-GLYMA17G29257.1"/>
<sequence length="299" mass="34612">MVYLQIELHLTNVELQNFTLLEIEKLLQSYRKSLRDFPILSFPTGELSSHFGNRLIHLELHYNIHELDSEFQTLISALTDEQLHIYDRIIQVVMSQRGSLFFLYGYGGTRIKSKEKKIVLTIALSGLASLLFLEYQLWITQFVMSIKVVELLKQTSLIIWEEAPVAHKYHFEALDKTLRDIMRITNEVDIVFGGKVIDFGGDFRQILSVIPRGTHSDIVHPTINASYLWDHCTILTLTKNMRLQTTVESEYTLEVADFVKWILEIDDDNLGQPNYGYATIEIPLDLLILDYSSNIIFPE</sequence>
<dbReference type="STRING" id="3847.K7MMQ8"/>
<dbReference type="InParanoid" id="K7MMQ8"/>
<dbReference type="SUPFAM" id="SSF52540">
    <property type="entry name" value="P-loop containing nucleoside triphosphate hydrolases"/>
    <property type="match status" value="1"/>
</dbReference>
<reference evidence="4" key="3">
    <citation type="submission" date="2018-07" db="EMBL/GenBank/DDBJ databases">
        <title>WGS assembly of Glycine max.</title>
        <authorList>
            <person name="Schmutz J."/>
            <person name="Cannon S."/>
            <person name="Schlueter J."/>
            <person name="Ma J."/>
            <person name="Mitros T."/>
            <person name="Nelson W."/>
            <person name="Hyten D."/>
            <person name="Song Q."/>
            <person name="Thelen J."/>
            <person name="Cheng J."/>
            <person name="Xu D."/>
            <person name="Hellsten U."/>
            <person name="May G."/>
            <person name="Yu Y."/>
            <person name="Sakurai T."/>
            <person name="Umezawa T."/>
            <person name="Bhattacharyya M."/>
            <person name="Sandhu D."/>
            <person name="Valliyodan B."/>
            <person name="Lindquist E."/>
            <person name="Peto M."/>
            <person name="Grant D."/>
            <person name="Shu S."/>
            <person name="Goodstein D."/>
            <person name="Barry K."/>
            <person name="Futrell-Griggs M."/>
            <person name="Abernathy B."/>
            <person name="Du J."/>
            <person name="Tian Z."/>
            <person name="Zhu L."/>
            <person name="Gill N."/>
            <person name="Joshi T."/>
            <person name="Libault M."/>
            <person name="Sethuraman A."/>
            <person name="Zhang X."/>
            <person name="Shinozaki K."/>
            <person name="Nguyen H."/>
            <person name="Wing R."/>
            <person name="Cregan P."/>
            <person name="Specht J."/>
            <person name="Grimwood J."/>
            <person name="Rokhsar D."/>
            <person name="Stacey G."/>
            <person name="Shoemaker R."/>
            <person name="Jackson S."/>
        </authorList>
    </citation>
    <scope>NUCLEOTIDE SEQUENCE</scope>
    <source>
        <tissue evidence="4">Callus</tissue>
    </source>
</reference>
<keyword evidence="1" id="KW-0227">DNA damage</keyword>
<feature type="domain" description="DNA helicase Pif1-like DEAD-box helicase" evidence="3">
    <location>
        <begin position="78"/>
        <end position="271"/>
    </location>
</feature>
<comment type="cofactor">
    <cofactor evidence="1">
        <name>Mg(2+)</name>
        <dbReference type="ChEBI" id="CHEBI:18420"/>
    </cofactor>
</comment>